<gene>
    <name evidence="2" type="ORF">SGLAU_09165</name>
</gene>
<protein>
    <submittedName>
        <fullName evidence="2">Uncharacterized protein</fullName>
    </submittedName>
</protein>
<feature type="region of interest" description="Disordered" evidence="1">
    <location>
        <begin position="58"/>
        <end position="92"/>
    </location>
</feature>
<reference evidence="3" key="1">
    <citation type="journal article" date="2015" name="J. Biotechnol.">
        <title>Complete genome sequence of the actinobacterium Streptomyces glaucescens GLA.O (DSM 40922) consisting of a linear chromosome and one linear plasmid.</title>
        <authorList>
            <person name="Ortseifen V."/>
            <person name="Winkler A."/>
            <person name="Albersmeier A."/>
            <person name="Wendler S."/>
            <person name="Puhler A."/>
            <person name="Kalinowski J."/>
            <person name="Ruckert C."/>
        </authorList>
    </citation>
    <scope>NUCLEOTIDE SEQUENCE [LARGE SCALE GENOMIC DNA]</scope>
    <source>
        <strain evidence="3">DSM 40922 / GLA O</strain>
    </source>
</reference>
<sequence>MFAADPTGSTVTSPIEEPALKPESTPTTCRRLTSRQGRFGGLPAGGAVTAAYAIAPRGPRRAPRHAAACAGPPALRLPPAHGRASQPAGGTV</sequence>
<dbReference type="STRING" id="1907.SGLAU_09165"/>
<dbReference type="Proteomes" id="UP000029482">
    <property type="component" value="Chromosome"/>
</dbReference>
<dbReference type="KEGG" id="sgu:SGLAU_09165"/>
<name>A0A089X9Q6_STRGA</name>
<evidence type="ECO:0000256" key="1">
    <source>
        <dbReference type="SAM" id="MobiDB-lite"/>
    </source>
</evidence>
<dbReference type="RefSeq" id="WP_043499965.1">
    <property type="nucleotide sequence ID" value="NZ_CP009438.1"/>
</dbReference>
<dbReference type="HOGENOM" id="CLU_2411903_0_0_11"/>
<dbReference type="EMBL" id="CP009438">
    <property type="protein sequence ID" value="AIR97844.1"/>
    <property type="molecule type" value="Genomic_DNA"/>
</dbReference>
<keyword evidence="3" id="KW-1185">Reference proteome</keyword>
<proteinExistence type="predicted"/>
<accession>A0A089X9Q6</accession>
<evidence type="ECO:0000313" key="2">
    <source>
        <dbReference type="EMBL" id="AIR97844.1"/>
    </source>
</evidence>
<feature type="region of interest" description="Disordered" evidence="1">
    <location>
        <begin position="1"/>
        <end position="29"/>
    </location>
</feature>
<feature type="compositionally biased region" description="Low complexity" evidence="1">
    <location>
        <begin position="65"/>
        <end position="84"/>
    </location>
</feature>
<dbReference type="AlphaFoldDB" id="A0A089X9Q6"/>
<organism evidence="2 3">
    <name type="scientific">Streptomyces glaucescens</name>
    <dbReference type="NCBI Taxonomy" id="1907"/>
    <lineage>
        <taxon>Bacteria</taxon>
        <taxon>Bacillati</taxon>
        <taxon>Actinomycetota</taxon>
        <taxon>Actinomycetes</taxon>
        <taxon>Kitasatosporales</taxon>
        <taxon>Streptomycetaceae</taxon>
        <taxon>Streptomyces</taxon>
    </lineage>
</organism>
<evidence type="ECO:0000313" key="3">
    <source>
        <dbReference type="Proteomes" id="UP000029482"/>
    </source>
</evidence>